<gene>
    <name evidence="3" type="ORF">C6Y28_04740</name>
    <name evidence="4" type="ORF">HG933_05495</name>
</gene>
<dbReference type="Pfam" id="PF00378">
    <property type="entry name" value="ECH_1"/>
    <property type="match status" value="1"/>
</dbReference>
<dbReference type="Gene3D" id="3.90.226.10">
    <property type="entry name" value="2-enoyl-CoA Hydratase, Chain A, domain 1"/>
    <property type="match status" value="1"/>
</dbReference>
<comment type="similarity">
    <text evidence="1">Belongs to the enoyl-CoA hydratase/isomerase family.</text>
</comment>
<dbReference type="FunFam" id="1.10.12.10:FF:000001">
    <property type="entry name" value="Probable enoyl-CoA hydratase, mitochondrial"/>
    <property type="match status" value="1"/>
</dbReference>
<dbReference type="Gene3D" id="1.10.12.10">
    <property type="entry name" value="Lyase 2-enoyl-coa Hydratase, Chain A, domain 2"/>
    <property type="match status" value="1"/>
</dbReference>
<dbReference type="RefSeq" id="WP_014015429.1">
    <property type="nucleotide sequence ID" value="NZ_AP031433.1"/>
</dbReference>
<dbReference type="GeneID" id="97491407"/>
<dbReference type="Proteomes" id="UP000536773">
    <property type="component" value="Unassembled WGS sequence"/>
</dbReference>
<sequence>MAYNNIKFVNEDGIGILTISRPKALNALNTETVTELNDCVGKIEADESVKVVIITGEGAKSFVAGADIVEMSTKNPVEGRKFGKISQDTFTRIENLPQPVIAAVNGYALGGGCELACACDFRYAAENAKFGQPEVGLGITPGFGGTQRLPRVVGRGYGKEMIFRANMIDAQEAHRIGLVNKVVPQEELMDTCKKVAKEIMGNAPIAVQLAKTAINRGINCDVVTGIAYEDEVFALCFSTEDQKEGMDAFVNKRAKHFQGK</sequence>
<dbReference type="InterPro" id="IPR014748">
    <property type="entry name" value="Enoyl-CoA_hydra_C"/>
</dbReference>
<evidence type="ECO:0000256" key="2">
    <source>
        <dbReference type="ARBA" id="ARBA00023239"/>
    </source>
</evidence>
<reference evidence="4 6" key="2">
    <citation type="submission" date="2020-04" db="EMBL/GenBank/DDBJ databases">
        <authorList>
            <person name="Hitch T.C.A."/>
            <person name="Wylensek D."/>
            <person name="Clavel T."/>
        </authorList>
    </citation>
    <scope>NUCLEOTIDE SEQUENCE [LARGE SCALE GENOMIC DNA]</scope>
    <source>
        <strain evidence="4 6">WCA-386-APC-2A</strain>
    </source>
</reference>
<dbReference type="GO" id="GO:0006635">
    <property type="term" value="P:fatty acid beta-oxidation"/>
    <property type="evidence" value="ECO:0007669"/>
    <property type="project" value="TreeGrafter"/>
</dbReference>
<dbReference type="OrthoDB" id="9771883at2"/>
<protein>
    <submittedName>
        <fullName evidence="4">Crotonase</fullName>
    </submittedName>
</protein>
<evidence type="ECO:0000256" key="1">
    <source>
        <dbReference type="ARBA" id="ARBA00005254"/>
    </source>
</evidence>
<dbReference type="PANTHER" id="PTHR11941">
    <property type="entry name" value="ENOYL-COA HYDRATASE-RELATED"/>
    <property type="match status" value="1"/>
</dbReference>
<evidence type="ECO:0000313" key="3">
    <source>
        <dbReference type="EMBL" id="AVO26964.1"/>
    </source>
</evidence>
<organism evidence="4 6">
    <name type="scientific">Megasphaera elsdenii</name>
    <dbReference type="NCBI Taxonomy" id="907"/>
    <lineage>
        <taxon>Bacteria</taxon>
        <taxon>Bacillati</taxon>
        <taxon>Bacillota</taxon>
        <taxon>Negativicutes</taxon>
        <taxon>Veillonellales</taxon>
        <taxon>Veillonellaceae</taxon>
        <taxon>Megasphaera</taxon>
    </lineage>
</organism>
<evidence type="ECO:0000313" key="5">
    <source>
        <dbReference type="Proteomes" id="UP000238358"/>
    </source>
</evidence>
<evidence type="ECO:0000313" key="4">
    <source>
        <dbReference type="EMBL" id="NMK38831.1"/>
    </source>
</evidence>
<proteinExistence type="inferred from homology"/>
<dbReference type="CDD" id="cd06558">
    <property type="entry name" value="crotonase-like"/>
    <property type="match status" value="1"/>
</dbReference>
<keyword evidence="2" id="KW-0456">Lyase</keyword>
<dbReference type="InterPro" id="IPR001753">
    <property type="entry name" value="Enoyl-CoA_hydra/iso"/>
</dbReference>
<dbReference type="InterPro" id="IPR029045">
    <property type="entry name" value="ClpP/crotonase-like_dom_sf"/>
</dbReference>
<accession>A0A1M6QDJ1</accession>
<reference evidence="3 5" key="1">
    <citation type="journal article" date="2018" name="Genome Announc.">
        <title>Complete genomes of two Megasphaera elsdenii strains, NCIMB 702410 and ATCC 25940.</title>
        <authorList>
            <person name="Hatmaker E.A."/>
            <person name="O'Dell K."/>
            <person name="Riley L.A."/>
            <person name="Klingeman D.M."/>
            <person name="Guss A.M."/>
        </authorList>
    </citation>
    <scope>NUCLEOTIDE SEQUENCE [LARGE SCALE GENOMIC DNA]</scope>
    <source>
        <strain evidence="3 5">NCIMB702410</strain>
    </source>
</reference>
<dbReference type="PANTHER" id="PTHR11941:SF54">
    <property type="entry name" value="ENOYL-COA HYDRATASE, MITOCHONDRIAL"/>
    <property type="match status" value="1"/>
</dbReference>
<dbReference type="Proteomes" id="UP000238358">
    <property type="component" value="Chromosome"/>
</dbReference>
<name>A0A1M6QDJ1_MEGEL</name>
<dbReference type="GO" id="GO:0016836">
    <property type="term" value="F:hydro-lyase activity"/>
    <property type="evidence" value="ECO:0007669"/>
    <property type="project" value="UniProtKB-ARBA"/>
</dbReference>
<dbReference type="EMBL" id="JABBJH010000006">
    <property type="protein sequence ID" value="NMK38831.1"/>
    <property type="molecule type" value="Genomic_DNA"/>
</dbReference>
<evidence type="ECO:0000313" key="6">
    <source>
        <dbReference type="Proteomes" id="UP000536773"/>
    </source>
</evidence>
<dbReference type="FunFam" id="3.90.226.10:FF:000009">
    <property type="entry name" value="Carnitinyl-CoA dehydratase"/>
    <property type="match status" value="1"/>
</dbReference>
<dbReference type="SUPFAM" id="SSF52096">
    <property type="entry name" value="ClpP/crotonase"/>
    <property type="match status" value="1"/>
</dbReference>
<dbReference type="AlphaFoldDB" id="A0A1M6QDJ1"/>
<dbReference type="EMBL" id="CP027569">
    <property type="protein sequence ID" value="AVO26964.1"/>
    <property type="molecule type" value="Genomic_DNA"/>
</dbReference>